<keyword evidence="2" id="KW-0521">NADP</keyword>
<dbReference type="PIRSF" id="PIRSF000126">
    <property type="entry name" value="11-beta-HSD1"/>
    <property type="match status" value="1"/>
</dbReference>
<sequence length="316" mass="35045">MYSPLEKVGLLCLSVVGLQLARSIAVAFYNHILGPLTKNINLKDMGSWAVVTGATDGLGKAYAEALAKLGINIILISRDREKLQTVAAKLEEDYQISTKIIEADFTDNSSEAYGKIEKDLWSLEIGILINNVGISNPHPEYFLELPHRETVYSNIIKCNIGSVTSMTQILLPRMVERGRGVVVNVSSTAATIPSPLLTVYGASKAYIEKFSKDLATEYSKCGVIIQCILPGFVATKMSKIKRASWMAPTPEKFVKDAIRSIGVQQQTTGYLPHSLMVNVIHFIENISPTFMNWVIVRTMENIRRRALHKPETEICQ</sequence>
<evidence type="ECO:0000313" key="6">
    <source>
        <dbReference type="Proteomes" id="UP001233999"/>
    </source>
</evidence>
<dbReference type="PRINTS" id="PR00081">
    <property type="entry name" value="GDHRDH"/>
</dbReference>
<evidence type="ECO:0000313" key="5">
    <source>
        <dbReference type="EMBL" id="KAJ9584017.1"/>
    </source>
</evidence>
<evidence type="ECO:0000256" key="2">
    <source>
        <dbReference type="ARBA" id="ARBA00022857"/>
    </source>
</evidence>
<dbReference type="GO" id="GO:0016491">
    <property type="term" value="F:oxidoreductase activity"/>
    <property type="evidence" value="ECO:0007669"/>
    <property type="project" value="UniProtKB-KW"/>
</dbReference>
<dbReference type="Gene3D" id="3.40.50.720">
    <property type="entry name" value="NAD(P)-binding Rossmann-like Domain"/>
    <property type="match status" value="1"/>
</dbReference>
<dbReference type="AlphaFoldDB" id="A0AAD7ZP53"/>
<gene>
    <name evidence="5" type="ORF">L9F63_021646</name>
</gene>
<comment type="similarity">
    <text evidence="1 4">Belongs to the short-chain dehydrogenases/reductases (SDR) family.</text>
</comment>
<accession>A0AAD7ZP53</accession>
<reference evidence="5" key="2">
    <citation type="submission" date="2023-05" db="EMBL/GenBank/DDBJ databases">
        <authorList>
            <person name="Fouks B."/>
        </authorList>
    </citation>
    <scope>NUCLEOTIDE SEQUENCE</scope>
    <source>
        <strain evidence="5">Stay&amp;Tobe</strain>
        <tissue evidence="5">Testes</tissue>
    </source>
</reference>
<reference evidence="5" key="1">
    <citation type="journal article" date="2023" name="IScience">
        <title>Live-bearing cockroach genome reveals convergent evolutionary mechanisms linked to viviparity in insects and beyond.</title>
        <authorList>
            <person name="Fouks B."/>
            <person name="Harrison M.C."/>
            <person name="Mikhailova A.A."/>
            <person name="Marchal E."/>
            <person name="English S."/>
            <person name="Carruthers M."/>
            <person name="Jennings E.C."/>
            <person name="Chiamaka E.L."/>
            <person name="Frigard R.A."/>
            <person name="Pippel M."/>
            <person name="Attardo G.M."/>
            <person name="Benoit J.B."/>
            <person name="Bornberg-Bauer E."/>
            <person name="Tobe S.S."/>
        </authorList>
    </citation>
    <scope>NUCLEOTIDE SEQUENCE</scope>
    <source>
        <strain evidence="5">Stay&amp;Tobe</strain>
    </source>
</reference>
<dbReference type="PRINTS" id="PR00080">
    <property type="entry name" value="SDRFAMILY"/>
</dbReference>
<evidence type="ECO:0000256" key="4">
    <source>
        <dbReference type="RuleBase" id="RU000363"/>
    </source>
</evidence>
<dbReference type="SUPFAM" id="SSF51735">
    <property type="entry name" value="NAD(P)-binding Rossmann-fold domains"/>
    <property type="match status" value="1"/>
</dbReference>
<dbReference type="Proteomes" id="UP001233999">
    <property type="component" value="Unassembled WGS sequence"/>
</dbReference>
<dbReference type="InterPro" id="IPR002347">
    <property type="entry name" value="SDR_fam"/>
</dbReference>
<evidence type="ECO:0000256" key="1">
    <source>
        <dbReference type="ARBA" id="ARBA00006484"/>
    </source>
</evidence>
<name>A0AAD7ZP53_DIPPU</name>
<dbReference type="FunFam" id="3.40.50.720:FF:000137">
    <property type="entry name" value="Hydroxysteroid (17-beta) dehydrogenase 3"/>
    <property type="match status" value="1"/>
</dbReference>
<proteinExistence type="inferred from homology"/>
<evidence type="ECO:0000256" key="3">
    <source>
        <dbReference type="ARBA" id="ARBA00023002"/>
    </source>
</evidence>
<comment type="caution">
    <text evidence="5">The sequence shown here is derived from an EMBL/GenBank/DDBJ whole genome shotgun (WGS) entry which is preliminary data.</text>
</comment>
<dbReference type="GO" id="GO:0005783">
    <property type="term" value="C:endoplasmic reticulum"/>
    <property type="evidence" value="ECO:0007669"/>
    <property type="project" value="TreeGrafter"/>
</dbReference>
<keyword evidence="6" id="KW-1185">Reference proteome</keyword>
<dbReference type="Pfam" id="PF00106">
    <property type="entry name" value="adh_short"/>
    <property type="match status" value="1"/>
</dbReference>
<dbReference type="CDD" id="cd05356">
    <property type="entry name" value="17beta-HSD1_like_SDR_c"/>
    <property type="match status" value="1"/>
</dbReference>
<organism evidence="5 6">
    <name type="scientific">Diploptera punctata</name>
    <name type="common">Pacific beetle cockroach</name>
    <dbReference type="NCBI Taxonomy" id="6984"/>
    <lineage>
        <taxon>Eukaryota</taxon>
        <taxon>Metazoa</taxon>
        <taxon>Ecdysozoa</taxon>
        <taxon>Arthropoda</taxon>
        <taxon>Hexapoda</taxon>
        <taxon>Insecta</taxon>
        <taxon>Pterygota</taxon>
        <taxon>Neoptera</taxon>
        <taxon>Polyneoptera</taxon>
        <taxon>Dictyoptera</taxon>
        <taxon>Blattodea</taxon>
        <taxon>Blaberoidea</taxon>
        <taxon>Blaberidae</taxon>
        <taxon>Diplopterinae</taxon>
        <taxon>Diploptera</taxon>
    </lineage>
</organism>
<dbReference type="PANTHER" id="PTHR43899:SF13">
    <property type="entry name" value="RH59310P"/>
    <property type="match status" value="1"/>
</dbReference>
<dbReference type="InterPro" id="IPR036291">
    <property type="entry name" value="NAD(P)-bd_dom_sf"/>
</dbReference>
<dbReference type="InterPro" id="IPR051019">
    <property type="entry name" value="VLCFA-Steroid_DH"/>
</dbReference>
<dbReference type="PANTHER" id="PTHR43899">
    <property type="entry name" value="RH59310P"/>
    <property type="match status" value="1"/>
</dbReference>
<protein>
    <submittedName>
        <fullName evidence="5">Uncharacterized protein</fullName>
    </submittedName>
</protein>
<dbReference type="EMBL" id="JASPKZ010007482">
    <property type="protein sequence ID" value="KAJ9584017.1"/>
    <property type="molecule type" value="Genomic_DNA"/>
</dbReference>
<keyword evidence="3" id="KW-0560">Oxidoreductase</keyword>